<dbReference type="SUPFAM" id="SSF55856">
    <property type="entry name" value="Cytochrome b5-like heme/steroid binding domain"/>
    <property type="match status" value="1"/>
</dbReference>
<evidence type="ECO:0000256" key="11">
    <source>
        <dbReference type="ARBA" id="ARBA00023136"/>
    </source>
</evidence>
<dbReference type="PANTHER" id="PTHR43400:SF7">
    <property type="entry name" value="FAD-DEPENDENT OXIDOREDUCTASE 2 FAD BINDING DOMAIN-CONTAINING PROTEIN"/>
    <property type="match status" value="1"/>
</dbReference>
<dbReference type="InterPro" id="IPR007266">
    <property type="entry name" value="Ero1"/>
</dbReference>
<feature type="region of interest" description="Disordered" evidence="15">
    <location>
        <begin position="1182"/>
        <end position="1264"/>
    </location>
</feature>
<keyword evidence="9" id="KW-0249">Electron transport</keyword>
<evidence type="ECO:0000256" key="6">
    <source>
        <dbReference type="ARBA" id="ARBA00022729"/>
    </source>
</evidence>
<organism evidence="18 19">
    <name type="scientific">Perkinsus olseni</name>
    <name type="common">Perkinsus atlanticus</name>
    <dbReference type="NCBI Taxonomy" id="32597"/>
    <lineage>
        <taxon>Eukaryota</taxon>
        <taxon>Sar</taxon>
        <taxon>Alveolata</taxon>
        <taxon>Perkinsozoa</taxon>
        <taxon>Perkinsea</taxon>
        <taxon>Perkinsida</taxon>
        <taxon>Perkinsidae</taxon>
        <taxon>Perkinsus</taxon>
    </lineage>
</organism>
<evidence type="ECO:0000256" key="1">
    <source>
        <dbReference type="ARBA" id="ARBA00001974"/>
    </source>
</evidence>
<evidence type="ECO:0000256" key="3">
    <source>
        <dbReference type="ARBA" id="ARBA00008277"/>
    </source>
</evidence>
<evidence type="ECO:0000256" key="15">
    <source>
        <dbReference type="SAM" id="MobiDB-lite"/>
    </source>
</evidence>
<feature type="domain" description="FAD-dependent oxidoreductase 2 FAD-binding" evidence="17">
    <location>
        <begin position="537"/>
        <end position="957"/>
    </location>
</feature>
<dbReference type="InterPro" id="IPR036188">
    <property type="entry name" value="FAD/NAD-bd_sf"/>
</dbReference>
<evidence type="ECO:0000256" key="10">
    <source>
        <dbReference type="ARBA" id="ARBA00023002"/>
    </source>
</evidence>
<dbReference type="Gene3D" id="3.50.50.60">
    <property type="entry name" value="FAD/NAD(P)-binding domain"/>
    <property type="match status" value="1"/>
</dbReference>
<evidence type="ECO:0000256" key="16">
    <source>
        <dbReference type="SAM" id="Phobius"/>
    </source>
</evidence>
<keyword evidence="8" id="KW-0274">FAD</keyword>
<dbReference type="InterPro" id="IPR037192">
    <property type="entry name" value="ERO1-like_sf"/>
</dbReference>
<proteinExistence type="inferred from homology"/>
<feature type="transmembrane region" description="Helical" evidence="16">
    <location>
        <begin position="1023"/>
        <end position="1040"/>
    </location>
</feature>
<dbReference type="InterPro" id="IPR036400">
    <property type="entry name" value="Cyt_B5-like_heme/steroid_sf"/>
</dbReference>
<dbReference type="Proteomes" id="UP000574390">
    <property type="component" value="Unassembled WGS sequence"/>
</dbReference>
<dbReference type="SUPFAM" id="SSF110019">
    <property type="entry name" value="ERO1-like"/>
    <property type="match status" value="1"/>
</dbReference>
<dbReference type="GO" id="GO:0016972">
    <property type="term" value="F:thiol oxidase activity"/>
    <property type="evidence" value="ECO:0007669"/>
    <property type="project" value="InterPro"/>
</dbReference>
<keyword evidence="5" id="KW-0285">Flavoprotein</keyword>
<dbReference type="SUPFAM" id="SSF56425">
    <property type="entry name" value="Succinate dehydrogenase/fumarate reductase flavoprotein, catalytic domain"/>
    <property type="match status" value="1"/>
</dbReference>
<evidence type="ECO:0000256" key="7">
    <source>
        <dbReference type="ARBA" id="ARBA00022824"/>
    </source>
</evidence>
<evidence type="ECO:0000259" key="17">
    <source>
        <dbReference type="Pfam" id="PF00890"/>
    </source>
</evidence>
<accession>A0A7J6TBC7</accession>
<dbReference type="GO" id="GO:0034975">
    <property type="term" value="P:protein folding in endoplasmic reticulum"/>
    <property type="evidence" value="ECO:0007669"/>
    <property type="project" value="InterPro"/>
</dbReference>
<evidence type="ECO:0000256" key="12">
    <source>
        <dbReference type="ARBA" id="ARBA00023157"/>
    </source>
</evidence>
<evidence type="ECO:0000256" key="14">
    <source>
        <dbReference type="ARBA" id="ARBA00023284"/>
    </source>
</evidence>
<keyword evidence="6" id="KW-0732">Signal</keyword>
<feature type="compositionally biased region" description="Low complexity" evidence="15">
    <location>
        <begin position="1189"/>
        <end position="1207"/>
    </location>
</feature>
<keyword evidence="7" id="KW-0256">Endoplasmic reticulum</keyword>
<comment type="caution">
    <text evidence="18">The sequence shown here is derived from an EMBL/GenBank/DDBJ whole genome shotgun (WGS) entry which is preliminary data.</text>
</comment>
<dbReference type="EMBL" id="JABANM010008467">
    <property type="protein sequence ID" value="KAF4742558.1"/>
    <property type="molecule type" value="Genomic_DNA"/>
</dbReference>
<keyword evidence="10" id="KW-0560">Oxidoreductase</keyword>
<dbReference type="InterPro" id="IPR027477">
    <property type="entry name" value="Succ_DH/fumarate_Rdtase_cat_sf"/>
</dbReference>
<reference evidence="18 19" key="1">
    <citation type="submission" date="2020-04" db="EMBL/GenBank/DDBJ databases">
        <title>Perkinsus olseni comparative genomics.</title>
        <authorList>
            <person name="Bogema D.R."/>
        </authorList>
    </citation>
    <scope>NUCLEOTIDE SEQUENCE [LARGE SCALE GENOMIC DNA]</scope>
    <source>
        <strain evidence="18">ATCC PRA-205</strain>
    </source>
</reference>
<keyword evidence="16" id="KW-0812">Transmembrane</keyword>
<comment type="subcellular location">
    <subcellularLocation>
        <location evidence="2">Endoplasmic reticulum membrane</location>
        <topology evidence="2">Peripheral membrane protein</topology>
        <orientation evidence="2">Lumenal side</orientation>
    </subcellularLocation>
</comment>
<sequence length="1264" mass="136967">MATASGRGSCVPLAERSLMAMVVMLLVGVVFGVDVLDTPSGRPVSLVKGQVDGTKCEVEAVQRANSAQLHSILEELANTTYFRLVRVAMDEDCAFTWGDKNKDEVTCGSSPPGGAAAAFGFGSSSSPAGGGASLCSIEPSGNEVNPFITDSESSVIEGEFDDDLDDADDGSIKPDFWFDICRPPRASDKLDYVNLLLNPEHNTGYNGSHIWEAIDAENCVSIGRGLDTGGYCYEERVLQRLLSGMHESTTIQVLANYYPPKKGEVAWKPNNEKFMATVGKHPDWLKNLNFAYLVTLRALHKAKPVLYNWEYSTGEPANDENTQKLMKHLLDASEMKLCSPVFQGFDEDSLFPVDRADRRQLAEQFKSVFQNITALTNCVRCRRCRLHSKVTLLGLGTTLKILLTPDVSLLPSALSRDEIVALVNTVHKFSHGLMEVGRLTNLYLEDQRKLVARVARPAAAAAFSNSGASVMELALSYVAELPLSQADEDLLVDAIVDKDESVLSLAASFPAEAFGRHALRYLKSKPRTAKDTRRSYDVVVVGGGLAGMSAAIASADRGARVLLLDKSKHLGGNSAKASSGINMRMDATEECYDSFLNDTVRSCESGLGPCEHPELANVLVNDSRETVHWVEQRFGVPLSAPVKLGGHSRPRTVRPQGGIIGAELTAAGSKIAHKMSNIDVVNNAQLVGLIVDHSTGHKTVEGVRYTIGNNEETIEVLSSSVVLATGGFGFDVSSGSLMAEYRPDLLDFPTTLGPHTTGDGIRVAVRDADAGLRDMDQVQLHPTGFIDPKDPGARTKVLAAEILRGVGGVLLDQNGQRFCDELGTRKYVTAKMLERADETGDASRAFSILLPYDAINGPAKRHITMYSSRGLLQEVDFRGAVKFVGGDAWKESVPASSNGRYFVGKVTPVIHYTMGGISIDTNGHVLDTASNVIDGLWAAGEVAGGVHGRNRLGGNSLLECAVFGKRIGDRLPVEGHSDLDQPRQPEQRAPTRKSVGLVELAGHNSPSDCWIALYGSVYDFSDYSMVFWIGVTVLGIYLVYPKTGKETAPKDADILVKIHNVCEGMLLLALGAYSTYETLRTFKNREGLTAWQQFKHDCLRLCIYVIIGGYIIGGHRYSATFESIAMWLGILGFVIAVLYLIQSLGFFTGSNMHHLRNNNHTSEEEYRHAGPASMQRPLVNEEALEDGSARQQPAAARDAAGEARLPAGRSESPVPSRNGQVSYTPPLPRRPESPAFGSGKKQPWEQGTDEVKGNPFVARSETKP</sequence>
<feature type="transmembrane region" description="Helical" evidence="16">
    <location>
        <begin position="1124"/>
        <end position="1147"/>
    </location>
</feature>
<evidence type="ECO:0000256" key="9">
    <source>
        <dbReference type="ARBA" id="ARBA00022982"/>
    </source>
</evidence>
<dbReference type="InterPro" id="IPR003953">
    <property type="entry name" value="FAD-dep_OxRdtase_2_FAD-bd"/>
</dbReference>
<dbReference type="InterPro" id="IPR050315">
    <property type="entry name" value="FAD-oxidoreductase_2"/>
</dbReference>
<feature type="compositionally biased region" description="Polar residues" evidence="15">
    <location>
        <begin position="1213"/>
        <end position="1223"/>
    </location>
</feature>
<dbReference type="AlphaFoldDB" id="A0A7J6TBC7"/>
<comment type="similarity">
    <text evidence="3">Belongs to the EROs family.</text>
</comment>
<keyword evidence="4" id="KW-0813">Transport</keyword>
<evidence type="ECO:0000256" key="5">
    <source>
        <dbReference type="ARBA" id="ARBA00022630"/>
    </source>
</evidence>
<evidence type="ECO:0000256" key="13">
    <source>
        <dbReference type="ARBA" id="ARBA00023180"/>
    </source>
</evidence>
<dbReference type="GO" id="GO:0005789">
    <property type="term" value="C:endoplasmic reticulum membrane"/>
    <property type="evidence" value="ECO:0007669"/>
    <property type="project" value="UniProtKB-SubCell"/>
</dbReference>
<dbReference type="SUPFAM" id="SSF51905">
    <property type="entry name" value="FAD/NAD(P)-binding domain"/>
    <property type="match status" value="1"/>
</dbReference>
<keyword evidence="11 16" id="KW-0472">Membrane</keyword>
<evidence type="ECO:0000256" key="2">
    <source>
        <dbReference type="ARBA" id="ARBA00004367"/>
    </source>
</evidence>
<protein>
    <submittedName>
        <fullName evidence="18">Fumarate reductase</fullName>
    </submittedName>
</protein>
<evidence type="ECO:0000256" key="4">
    <source>
        <dbReference type="ARBA" id="ARBA00022448"/>
    </source>
</evidence>
<keyword evidence="14" id="KW-0676">Redox-active center</keyword>
<comment type="cofactor">
    <cofactor evidence="1">
        <name>FAD</name>
        <dbReference type="ChEBI" id="CHEBI:57692"/>
    </cofactor>
</comment>
<dbReference type="Pfam" id="PF00890">
    <property type="entry name" value="FAD_binding_2"/>
    <property type="match status" value="1"/>
</dbReference>
<dbReference type="GO" id="GO:0071949">
    <property type="term" value="F:FAD binding"/>
    <property type="evidence" value="ECO:0007669"/>
    <property type="project" value="InterPro"/>
</dbReference>
<name>A0A7J6TBC7_PEROL</name>
<evidence type="ECO:0000256" key="8">
    <source>
        <dbReference type="ARBA" id="ARBA00022827"/>
    </source>
</evidence>
<evidence type="ECO:0000313" key="19">
    <source>
        <dbReference type="Proteomes" id="UP000574390"/>
    </source>
</evidence>
<dbReference type="PRINTS" id="PR00411">
    <property type="entry name" value="PNDRDTASEI"/>
</dbReference>
<keyword evidence="16" id="KW-1133">Transmembrane helix</keyword>
<feature type="transmembrane region" description="Helical" evidence="16">
    <location>
        <begin position="17"/>
        <end position="36"/>
    </location>
</feature>
<gene>
    <name evidence="18" type="primary">ERO1LB_1</name>
    <name evidence="18" type="ORF">FOZ62_000864</name>
</gene>
<keyword evidence="12" id="KW-1015">Disulfide bond</keyword>
<evidence type="ECO:0000313" key="18">
    <source>
        <dbReference type="EMBL" id="KAF4742558.1"/>
    </source>
</evidence>
<keyword evidence="13" id="KW-0325">Glycoprotein</keyword>
<feature type="transmembrane region" description="Helical" evidence="16">
    <location>
        <begin position="1101"/>
        <end position="1118"/>
    </location>
</feature>
<dbReference type="PANTHER" id="PTHR43400">
    <property type="entry name" value="FUMARATE REDUCTASE"/>
    <property type="match status" value="1"/>
</dbReference>
<dbReference type="GO" id="GO:0015035">
    <property type="term" value="F:protein-disulfide reductase activity"/>
    <property type="evidence" value="ECO:0007669"/>
    <property type="project" value="InterPro"/>
</dbReference>
<dbReference type="Pfam" id="PF04137">
    <property type="entry name" value="ERO1"/>
    <property type="match status" value="1"/>
</dbReference>
<dbReference type="Gene3D" id="3.90.700.10">
    <property type="entry name" value="Succinate dehydrogenase/fumarate reductase flavoprotein, catalytic domain"/>
    <property type="match status" value="1"/>
</dbReference>